<reference evidence="4 5" key="1">
    <citation type="submission" date="2024-10" db="EMBL/GenBank/DDBJ databases">
        <authorList>
            <person name="Kim D."/>
        </authorList>
    </citation>
    <scope>NUCLEOTIDE SEQUENCE [LARGE SCALE GENOMIC DNA]</scope>
    <source>
        <strain evidence="4">Taebaek</strain>
    </source>
</reference>
<evidence type="ECO:0000256" key="1">
    <source>
        <dbReference type="ARBA" id="ARBA00005298"/>
    </source>
</evidence>
<dbReference type="InterPro" id="IPR014756">
    <property type="entry name" value="Ig_E-set"/>
</dbReference>
<protein>
    <recommendedName>
        <fullName evidence="6">Arrestin-like N-terminal domain-containing protein</fullName>
    </recommendedName>
</protein>
<comment type="similarity">
    <text evidence="1">Belongs to the arrestin family.</text>
</comment>
<dbReference type="InterPro" id="IPR014752">
    <property type="entry name" value="Arrestin-like_C"/>
</dbReference>
<dbReference type="InterPro" id="IPR011021">
    <property type="entry name" value="Arrestin-like_N"/>
</dbReference>
<dbReference type="EMBL" id="JBICCN010000015">
    <property type="protein sequence ID" value="KAL3103316.1"/>
    <property type="molecule type" value="Genomic_DNA"/>
</dbReference>
<accession>A0ABD2KKD3</accession>
<dbReference type="AlphaFoldDB" id="A0ABD2KKD3"/>
<evidence type="ECO:0000259" key="3">
    <source>
        <dbReference type="Pfam" id="PF02752"/>
    </source>
</evidence>
<evidence type="ECO:0000313" key="4">
    <source>
        <dbReference type="EMBL" id="KAL3103316.1"/>
    </source>
</evidence>
<comment type="caution">
    <text evidence="4">The sequence shown here is derived from an EMBL/GenBank/DDBJ whole genome shotgun (WGS) entry which is preliminary data.</text>
</comment>
<sequence length="305" mass="33874">MENFELFLEKSHTQRDYYSAGEEIKGHVAISTKGSVRVARLSLRFIGAAHTEWHDKCTGAPFESVDRVLDEYSDLTSELSSLCDGSTELSPGEHSVAFHFKLPMDSVSTIAKDGHGVVKYFCVASLDLPDDGGDNEIIAEKEFAVTAYLNLDAPHFREPAHSSEQMTKGGVFCGRIRRVKAELCVEELGLMTGETCEVTLTVENTAKRGRRKSHAGEGHKCGLISLCQQVDFKAKAKTGEWQKRSLTTAVQSQGICKANCAKKPETRRTQFIIPNDLPPTSTKENGLIICSYFFRIEMEEHFDTQ</sequence>
<dbReference type="InterPro" id="IPR050357">
    <property type="entry name" value="Arrestin_domain-protein"/>
</dbReference>
<dbReference type="PANTHER" id="PTHR11188">
    <property type="entry name" value="ARRESTIN DOMAIN CONTAINING PROTEIN"/>
    <property type="match status" value="1"/>
</dbReference>
<evidence type="ECO:0000313" key="5">
    <source>
        <dbReference type="Proteomes" id="UP001620645"/>
    </source>
</evidence>
<feature type="domain" description="Arrestin C-terminal-like" evidence="3">
    <location>
        <begin position="180"/>
        <end position="298"/>
    </location>
</feature>
<feature type="domain" description="Arrestin-like N-terminal" evidence="2">
    <location>
        <begin position="14"/>
        <end position="150"/>
    </location>
</feature>
<keyword evidence="5" id="KW-1185">Reference proteome</keyword>
<gene>
    <name evidence="4" type="ORF">niasHS_002502</name>
</gene>
<dbReference type="Pfam" id="PF02752">
    <property type="entry name" value="Arrestin_C"/>
    <property type="match status" value="1"/>
</dbReference>
<evidence type="ECO:0008006" key="6">
    <source>
        <dbReference type="Google" id="ProtNLM"/>
    </source>
</evidence>
<evidence type="ECO:0000259" key="2">
    <source>
        <dbReference type="Pfam" id="PF00339"/>
    </source>
</evidence>
<dbReference type="PANTHER" id="PTHR11188:SF159">
    <property type="entry name" value="ARRESTIN C-TERMINAL-LIKE DOMAIN-CONTAINING PROTEIN"/>
    <property type="match status" value="1"/>
</dbReference>
<dbReference type="Proteomes" id="UP001620645">
    <property type="component" value="Unassembled WGS sequence"/>
</dbReference>
<dbReference type="SUPFAM" id="SSF81296">
    <property type="entry name" value="E set domains"/>
    <property type="match status" value="1"/>
</dbReference>
<proteinExistence type="inferred from homology"/>
<dbReference type="Gene3D" id="2.60.40.640">
    <property type="match status" value="2"/>
</dbReference>
<dbReference type="Pfam" id="PF00339">
    <property type="entry name" value="Arrestin_N"/>
    <property type="match status" value="1"/>
</dbReference>
<organism evidence="4 5">
    <name type="scientific">Heterodera schachtii</name>
    <name type="common">Sugarbeet cyst nematode worm</name>
    <name type="synonym">Tylenchus schachtii</name>
    <dbReference type="NCBI Taxonomy" id="97005"/>
    <lineage>
        <taxon>Eukaryota</taxon>
        <taxon>Metazoa</taxon>
        <taxon>Ecdysozoa</taxon>
        <taxon>Nematoda</taxon>
        <taxon>Chromadorea</taxon>
        <taxon>Rhabditida</taxon>
        <taxon>Tylenchina</taxon>
        <taxon>Tylenchomorpha</taxon>
        <taxon>Tylenchoidea</taxon>
        <taxon>Heteroderidae</taxon>
        <taxon>Heteroderinae</taxon>
        <taxon>Heterodera</taxon>
    </lineage>
</organism>
<name>A0ABD2KKD3_HETSC</name>
<dbReference type="InterPro" id="IPR011022">
    <property type="entry name" value="Arrestin_C-like"/>
</dbReference>